<organism evidence="2">
    <name type="scientific">Amphimedon queenslandica</name>
    <name type="common">Sponge</name>
    <dbReference type="NCBI Taxonomy" id="400682"/>
    <lineage>
        <taxon>Eukaryota</taxon>
        <taxon>Metazoa</taxon>
        <taxon>Porifera</taxon>
        <taxon>Demospongiae</taxon>
        <taxon>Heteroscleromorpha</taxon>
        <taxon>Haplosclerida</taxon>
        <taxon>Niphatidae</taxon>
        <taxon>Amphimedon</taxon>
    </lineage>
</organism>
<reference evidence="2" key="1">
    <citation type="submission" date="2017-05" db="UniProtKB">
        <authorList>
            <consortium name="EnsemblMetazoa"/>
        </authorList>
    </citation>
    <scope>IDENTIFICATION</scope>
</reference>
<keyword evidence="1" id="KW-1133">Transmembrane helix</keyword>
<evidence type="ECO:0000256" key="1">
    <source>
        <dbReference type="SAM" id="Phobius"/>
    </source>
</evidence>
<keyword evidence="1" id="KW-0812">Transmembrane</keyword>
<proteinExistence type="predicted"/>
<dbReference type="InParanoid" id="A0A1X7T3L0"/>
<sequence length="53" mass="6271">MLLNVRIPLNRFLAVKLLVIFMMTLLVMEHVSSERYLKPLLLLKQIIMQFVCP</sequence>
<accession>A0A1X7T3L0</accession>
<dbReference type="EnsemblMetazoa" id="Aqu2.1.09053_001">
    <property type="protein sequence ID" value="Aqu2.1.09053_001"/>
    <property type="gene ID" value="Aqu2.1.09053"/>
</dbReference>
<feature type="transmembrane region" description="Helical" evidence="1">
    <location>
        <begin position="12"/>
        <end position="28"/>
    </location>
</feature>
<name>A0A1X7T3L0_AMPQE</name>
<keyword evidence="1" id="KW-0472">Membrane</keyword>
<evidence type="ECO:0000313" key="2">
    <source>
        <dbReference type="EnsemblMetazoa" id="Aqu2.1.09053_001"/>
    </source>
</evidence>
<protein>
    <submittedName>
        <fullName evidence="2">Uncharacterized protein</fullName>
    </submittedName>
</protein>
<dbReference type="AlphaFoldDB" id="A0A1X7T3L0"/>